<dbReference type="AlphaFoldDB" id="A0AAW0CHE9"/>
<dbReference type="Proteomes" id="UP001362999">
    <property type="component" value="Unassembled WGS sequence"/>
</dbReference>
<gene>
    <name evidence="1" type="ORF">R3P38DRAFT_2770617</name>
</gene>
<comment type="caution">
    <text evidence="1">The sequence shown here is derived from an EMBL/GenBank/DDBJ whole genome shotgun (WGS) entry which is preliminary data.</text>
</comment>
<sequence>MASNIETIDHEWVADLWPEPYQFTHALGIAKGDIQVHNYDVVPRTFQGLLAWAFVGHNPTALDMTRTVLLQYLHPPVYPNMPPKIFPVGVRVQGFVDSVNLRPLGNWTRGSSPSSALQHISLSGAGKYEAQFTHYVSAVNNIILFIYRSLNGTPPNDNFLSQNSLFIARRVFTKVTSMNRDMPSMLNAEDDPMQEARFVEDTWKVTEKLNSGMFIADEGILWTSA</sequence>
<evidence type="ECO:0000313" key="2">
    <source>
        <dbReference type="Proteomes" id="UP001362999"/>
    </source>
</evidence>
<proteinExistence type="predicted"/>
<dbReference type="EMBL" id="JAWWNJ010000017">
    <property type="protein sequence ID" value="KAK7038347.1"/>
    <property type="molecule type" value="Genomic_DNA"/>
</dbReference>
<reference evidence="1 2" key="1">
    <citation type="journal article" date="2024" name="J Genomics">
        <title>Draft genome sequencing and assembly of Favolaschia claudopus CIRM-BRFM 2984 isolated from oak limbs.</title>
        <authorList>
            <person name="Navarro D."/>
            <person name="Drula E."/>
            <person name="Chaduli D."/>
            <person name="Cazenave R."/>
            <person name="Ahrendt S."/>
            <person name="Wang J."/>
            <person name="Lipzen A."/>
            <person name="Daum C."/>
            <person name="Barry K."/>
            <person name="Grigoriev I.V."/>
            <person name="Favel A."/>
            <person name="Rosso M.N."/>
            <person name="Martin F."/>
        </authorList>
    </citation>
    <scope>NUCLEOTIDE SEQUENCE [LARGE SCALE GENOMIC DNA]</scope>
    <source>
        <strain evidence="1 2">CIRM-BRFM 2984</strain>
    </source>
</reference>
<organism evidence="1 2">
    <name type="scientific">Favolaschia claudopus</name>
    <dbReference type="NCBI Taxonomy" id="2862362"/>
    <lineage>
        <taxon>Eukaryota</taxon>
        <taxon>Fungi</taxon>
        <taxon>Dikarya</taxon>
        <taxon>Basidiomycota</taxon>
        <taxon>Agaricomycotina</taxon>
        <taxon>Agaricomycetes</taxon>
        <taxon>Agaricomycetidae</taxon>
        <taxon>Agaricales</taxon>
        <taxon>Marasmiineae</taxon>
        <taxon>Mycenaceae</taxon>
        <taxon>Favolaschia</taxon>
    </lineage>
</organism>
<accession>A0AAW0CHE9</accession>
<protein>
    <submittedName>
        <fullName evidence="1">Uncharacterized protein</fullName>
    </submittedName>
</protein>
<evidence type="ECO:0000313" key="1">
    <source>
        <dbReference type="EMBL" id="KAK7038347.1"/>
    </source>
</evidence>
<name>A0AAW0CHE9_9AGAR</name>
<keyword evidence="2" id="KW-1185">Reference proteome</keyword>